<dbReference type="STRING" id="649349.Lbys_0238"/>
<dbReference type="HOGENOM" id="CLU_045498_5_0_10"/>
<feature type="transmembrane region" description="Helical" evidence="5">
    <location>
        <begin position="71"/>
        <end position="90"/>
    </location>
</feature>
<feature type="transmembrane region" description="Helical" evidence="5">
    <location>
        <begin position="110"/>
        <end position="129"/>
    </location>
</feature>
<feature type="transmembrane region" description="Helical" evidence="5">
    <location>
        <begin position="249"/>
        <end position="269"/>
    </location>
</feature>
<organism evidence="6 7">
    <name type="scientific">Leadbetterella byssophila (strain DSM 17132 / JCM 16389 / KACC 11308 / NBRC 106382 / 4M15)</name>
    <dbReference type="NCBI Taxonomy" id="649349"/>
    <lineage>
        <taxon>Bacteria</taxon>
        <taxon>Pseudomonadati</taxon>
        <taxon>Bacteroidota</taxon>
        <taxon>Cytophagia</taxon>
        <taxon>Cytophagales</taxon>
        <taxon>Leadbetterellaceae</taxon>
        <taxon>Leadbetterella</taxon>
    </lineage>
</organism>
<evidence type="ECO:0000256" key="4">
    <source>
        <dbReference type="ARBA" id="ARBA00023136"/>
    </source>
</evidence>
<name>E4RU50_LEAB4</name>
<evidence type="ECO:0000256" key="2">
    <source>
        <dbReference type="ARBA" id="ARBA00022692"/>
    </source>
</evidence>
<proteinExistence type="inferred from homology"/>
<feature type="transmembrane region" description="Helical" evidence="5">
    <location>
        <begin position="40"/>
        <end position="59"/>
    </location>
</feature>
<dbReference type="GO" id="GO:0005886">
    <property type="term" value="C:plasma membrane"/>
    <property type="evidence" value="ECO:0007669"/>
    <property type="project" value="UniProtKB-SubCell"/>
</dbReference>
<protein>
    <recommendedName>
        <fullName evidence="5">Probable membrane transporter protein</fullName>
    </recommendedName>
</protein>
<evidence type="ECO:0000256" key="3">
    <source>
        <dbReference type="ARBA" id="ARBA00022989"/>
    </source>
</evidence>
<reference key="1">
    <citation type="submission" date="2010-11" db="EMBL/GenBank/DDBJ databases">
        <title>The complete genome of Leadbetterella byssophila DSM 17132.</title>
        <authorList>
            <consortium name="US DOE Joint Genome Institute (JGI-PGF)"/>
            <person name="Lucas S."/>
            <person name="Copeland A."/>
            <person name="Lapidus A."/>
            <person name="Glavina del Rio T."/>
            <person name="Dalin E."/>
            <person name="Tice H."/>
            <person name="Bruce D."/>
            <person name="Goodwin L."/>
            <person name="Pitluck S."/>
            <person name="Kyrpides N."/>
            <person name="Mavromatis K."/>
            <person name="Ivanova N."/>
            <person name="Teshima H."/>
            <person name="Brettin T."/>
            <person name="Detter J.C."/>
            <person name="Han C."/>
            <person name="Tapia R."/>
            <person name="Land M."/>
            <person name="Hauser L."/>
            <person name="Markowitz V."/>
            <person name="Cheng J.-F."/>
            <person name="Hugenholtz P."/>
            <person name="Woyke T."/>
            <person name="Wu D."/>
            <person name="Tindall B."/>
            <person name="Pomrenke H.G."/>
            <person name="Brambilla E."/>
            <person name="Klenk H.-P."/>
            <person name="Eisen J.A."/>
        </authorList>
    </citation>
    <scope>NUCLEOTIDE SEQUENCE [LARGE SCALE GENOMIC DNA]</scope>
    <source>
        <strain>DSM 17132</strain>
    </source>
</reference>
<keyword evidence="4 5" id="KW-0472">Membrane</keyword>
<keyword evidence="7" id="KW-1185">Reference proteome</keyword>
<keyword evidence="2 5" id="KW-0812">Transmembrane</keyword>
<dbReference type="OrthoDB" id="8559161at2"/>
<accession>E4RU50</accession>
<dbReference type="InterPro" id="IPR051598">
    <property type="entry name" value="TSUP/Inactive_protease-like"/>
</dbReference>
<evidence type="ECO:0000313" key="7">
    <source>
        <dbReference type="Proteomes" id="UP000007435"/>
    </source>
</evidence>
<evidence type="ECO:0000256" key="1">
    <source>
        <dbReference type="ARBA" id="ARBA00004141"/>
    </source>
</evidence>
<dbReference type="EMBL" id="CP002305">
    <property type="protein sequence ID" value="ADQ16031.1"/>
    <property type="molecule type" value="Genomic_DNA"/>
</dbReference>
<dbReference type="eggNOG" id="COG0730">
    <property type="taxonomic scope" value="Bacteria"/>
</dbReference>
<dbReference type="Pfam" id="PF01925">
    <property type="entry name" value="TauE"/>
    <property type="match status" value="1"/>
</dbReference>
<dbReference type="KEGG" id="lby:Lbys_0238"/>
<feature type="transmembrane region" description="Helical" evidence="5">
    <location>
        <begin position="218"/>
        <end position="237"/>
    </location>
</feature>
<sequence>MEAFGYLAAIAIGITLGMIGGGGSILTIPLLVYVFGIDPILATLYSLFIVGSTSWVGGIPKYTQGLVNLRTALLFGIPSIISVLLTRAFIAPAIPNTILRIGNFQLEKSVFLMLLFASLMIGASLSMIKDKRIRRNMMRSKSAEVKTTRIMLEGVMVGILTGLVGAGGGFLIIPALILFGKLPMKIAVGTSLIIIAANSSIGFLSGLSHHAEEIDWKFLLTLTALAIIGIFLGHRISKKWDGERLKKNFGRLILVLGITILVLEGIKIIKM</sequence>
<keyword evidence="5" id="KW-1003">Cell membrane</keyword>
<comment type="similarity">
    <text evidence="5">Belongs to the 4-toluene sulfonate uptake permease (TSUP) (TC 2.A.102) family.</text>
</comment>
<dbReference type="RefSeq" id="WP_013407086.1">
    <property type="nucleotide sequence ID" value="NC_014655.1"/>
</dbReference>
<comment type="subcellular location">
    <subcellularLocation>
        <location evidence="5">Cell membrane</location>
        <topology evidence="5">Multi-pass membrane protein</topology>
    </subcellularLocation>
    <subcellularLocation>
        <location evidence="1">Membrane</location>
        <topology evidence="1">Multi-pass membrane protein</topology>
    </subcellularLocation>
</comment>
<evidence type="ECO:0000256" key="5">
    <source>
        <dbReference type="RuleBase" id="RU363041"/>
    </source>
</evidence>
<dbReference type="InterPro" id="IPR002781">
    <property type="entry name" value="TM_pro_TauE-like"/>
</dbReference>
<feature type="transmembrane region" description="Helical" evidence="5">
    <location>
        <begin position="186"/>
        <end position="206"/>
    </location>
</feature>
<evidence type="ECO:0000313" key="6">
    <source>
        <dbReference type="EMBL" id="ADQ16031.1"/>
    </source>
</evidence>
<keyword evidence="3 5" id="KW-1133">Transmembrane helix</keyword>
<dbReference type="PANTHER" id="PTHR43701:SF2">
    <property type="entry name" value="MEMBRANE TRANSPORTER PROTEIN YJNA-RELATED"/>
    <property type="match status" value="1"/>
</dbReference>
<dbReference type="AlphaFoldDB" id="E4RU50"/>
<feature type="transmembrane region" description="Helical" evidence="5">
    <location>
        <begin position="7"/>
        <end position="34"/>
    </location>
</feature>
<reference evidence="6 7" key="2">
    <citation type="journal article" date="2011" name="Stand. Genomic Sci.">
        <title>Complete genome sequence of Leadbetterella byssophila type strain (4M15).</title>
        <authorList>
            <person name="Abt B."/>
            <person name="Teshima H."/>
            <person name="Lucas S."/>
            <person name="Lapidus A."/>
            <person name="Del Rio T.G."/>
            <person name="Nolan M."/>
            <person name="Tice H."/>
            <person name="Cheng J.F."/>
            <person name="Pitluck S."/>
            <person name="Liolios K."/>
            <person name="Pagani I."/>
            <person name="Ivanova N."/>
            <person name="Mavromatis K."/>
            <person name="Pati A."/>
            <person name="Tapia R."/>
            <person name="Han C."/>
            <person name="Goodwin L."/>
            <person name="Chen A."/>
            <person name="Palaniappan K."/>
            <person name="Land M."/>
            <person name="Hauser L."/>
            <person name="Chang Y.J."/>
            <person name="Jeffries C.D."/>
            <person name="Rohde M."/>
            <person name="Goker M."/>
            <person name="Tindall B.J."/>
            <person name="Detter J.C."/>
            <person name="Woyke T."/>
            <person name="Bristow J."/>
            <person name="Eisen J.A."/>
            <person name="Markowitz V."/>
            <person name="Hugenholtz P."/>
            <person name="Klenk H.P."/>
            <person name="Kyrpides N.C."/>
        </authorList>
    </citation>
    <scope>NUCLEOTIDE SEQUENCE [LARGE SCALE GENOMIC DNA]</scope>
    <source>
        <strain evidence="7">DSM 17132 / JCM 16389 / KACC 11308 / NBRC 106382 / 4M15</strain>
    </source>
</reference>
<feature type="transmembrane region" description="Helical" evidence="5">
    <location>
        <begin position="150"/>
        <end position="180"/>
    </location>
</feature>
<gene>
    <name evidence="6" type="ordered locus">Lbys_0238</name>
</gene>
<dbReference type="PANTHER" id="PTHR43701">
    <property type="entry name" value="MEMBRANE TRANSPORTER PROTEIN MJ0441-RELATED"/>
    <property type="match status" value="1"/>
</dbReference>
<dbReference type="Proteomes" id="UP000007435">
    <property type="component" value="Chromosome"/>
</dbReference>